<sequence>MRQTTRDKPTKLSLISIHAPPKRMRRISVGGPENTMGFQFTHPPRGCDANCKRGTSGCRNFNSRTPQEDATVDTIMQTTPYNISIHAPPKRMRRMSKRGSVLTSIFQFTHPPRGCDIMTAKWPM</sequence>
<protein>
    <submittedName>
        <fullName evidence="1">Uncharacterized protein</fullName>
    </submittedName>
</protein>
<dbReference type="Proteomes" id="UP000030647">
    <property type="component" value="Unassembled WGS sequence"/>
</dbReference>
<keyword evidence="2" id="KW-1185">Reference proteome</keyword>
<reference evidence="2" key="1">
    <citation type="journal article" date="2013" name="Genome Announc.">
        <title>Whole-Genome Sequencing of Lactobacillus shenzhenensis Strain LY-73T.</title>
        <authorList>
            <person name="Lin Z."/>
            <person name="Liu Z."/>
            <person name="Yang R."/>
            <person name="Zou Y."/>
            <person name="Wan D."/>
            <person name="Chen J."/>
            <person name="Guo M."/>
            <person name="Zhao J."/>
            <person name="Fang C."/>
            <person name="Yang R."/>
            <person name="Liu F."/>
        </authorList>
    </citation>
    <scope>NUCLEOTIDE SEQUENCE [LARGE SCALE GENOMIC DNA]</scope>
    <source>
        <strain evidence="2">LY-73</strain>
    </source>
</reference>
<dbReference type="EMBL" id="KI271582">
    <property type="protein sequence ID" value="ERL66333.1"/>
    <property type="molecule type" value="Genomic_DNA"/>
</dbReference>
<accession>U4TX02</accession>
<dbReference type="HOGENOM" id="CLU_2000998_0_0_9"/>
<gene>
    <name evidence="1" type="ORF">L248_0015</name>
</gene>
<proteinExistence type="predicted"/>
<evidence type="ECO:0000313" key="1">
    <source>
        <dbReference type="EMBL" id="ERL66333.1"/>
    </source>
</evidence>
<organism evidence="1 2">
    <name type="scientific">Schleiferilactobacillus shenzhenensis LY-73</name>
    <dbReference type="NCBI Taxonomy" id="1231336"/>
    <lineage>
        <taxon>Bacteria</taxon>
        <taxon>Bacillati</taxon>
        <taxon>Bacillota</taxon>
        <taxon>Bacilli</taxon>
        <taxon>Lactobacillales</taxon>
        <taxon>Lactobacillaceae</taxon>
        <taxon>Schleiferilactobacillus</taxon>
    </lineage>
</organism>
<evidence type="ECO:0000313" key="2">
    <source>
        <dbReference type="Proteomes" id="UP000030647"/>
    </source>
</evidence>
<dbReference type="AlphaFoldDB" id="U4TX02"/>
<name>U4TX02_9LACO</name>